<reference evidence="2 3" key="1">
    <citation type="submission" date="2019-11" db="EMBL/GenBank/DDBJ databases">
        <title>Phenotypic characterization of an OXA-22 and OXA-60 co-producing Ralstonia pickettii clinical strain.</title>
        <authorList>
            <person name="He F."/>
        </authorList>
    </citation>
    <scope>NUCLEOTIDE SEQUENCE [LARGE SCALE GENOMIC DNA]</scope>
    <source>
        <strain evidence="2 3">PSLESD1</strain>
    </source>
</reference>
<feature type="transmembrane region" description="Helical" evidence="1">
    <location>
        <begin position="253"/>
        <end position="274"/>
    </location>
</feature>
<organism evidence="2 3">
    <name type="scientific">Ralstonia pickettii</name>
    <name type="common">Burkholderia pickettii</name>
    <dbReference type="NCBI Taxonomy" id="329"/>
    <lineage>
        <taxon>Bacteria</taxon>
        <taxon>Pseudomonadati</taxon>
        <taxon>Pseudomonadota</taxon>
        <taxon>Betaproteobacteria</taxon>
        <taxon>Burkholderiales</taxon>
        <taxon>Burkholderiaceae</taxon>
        <taxon>Ralstonia</taxon>
    </lineage>
</organism>
<name>A0A7X2HQ91_RALPI</name>
<dbReference type="Pfam" id="PF19749">
    <property type="entry name" value="DUF6236"/>
    <property type="match status" value="1"/>
</dbReference>
<keyword evidence="1" id="KW-1133">Transmembrane helix</keyword>
<comment type="caution">
    <text evidence="2">The sequence shown here is derived from an EMBL/GenBank/DDBJ whole genome shotgun (WGS) entry which is preliminary data.</text>
</comment>
<dbReference type="InterPro" id="IPR046203">
    <property type="entry name" value="DUF6236"/>
</dbReference>
<evidence type="ECO:0000256" key="1">
    <source>
        <dbReference type="SAM" id="Phobius"/>
    </source>
</evidence>
<dbReference type="RefSeq" id="WP_154207849.1">
    <property type="nucleotide sequence ID" value="NZ_WJYN01000007.1"/>
</dbReference>
<keyword evidence="1" id="KW-0472">Membrane</keyword>
<evidence type="ECO:0000313" key="3">
    <source>
        <dbReference type="Proteomes" id="UP000441032"/>
    </source>
</evidence>
<dbReference type="AlphaFoldDB" id="A0A7X2HQ91"/>
<protein>
    <submittedName>
        <fullName evidence="2">Uncharacterized protein</fullName>
    </submittedName>
</protein>
<keyword evidence="1" id="KW-0812">Transmembrane</keyword>
<sequence>MEPLTRSLLSEGLVEPVMPGALIQQAKNFDVCFMEYVEKRLLPNALHRRKYAKHDAAIQSTRIHAEKMGRIPDYLVELGLARRINWAWFDVDTVVANHFMAYLATVLGALPTVRATPITNNLVFSSMLGAPRSAHRSDRSLHTSKARQVILKALLPVPDGPIDADQLVRFKQRHGALLPQLRSKIEAHCGLVSLQPDPEARAAMTSSFIQECQDQVSEIEAAMRPAFGKVAYGSLAPLFGAGLTMKATDQGNAIAYAGAALSLVGAAYLAIASIRDPRRAAEARPLAYIAHARRTIARA</sequence>
<dbReference type="EMBL" id="WJYN01000007">
    <property type="protein sequence ID" value="MRT00674.1"/>
    <property type="molecule type" value="Genomic_DNA"/>
</dbReference>
<dbReference type="Proteomes" id="UP000441032">
    <property type="component" value="Unassembled WGS sequence"/>
</dbReference>
<gene>
    <name evidence="2" type="ORF">GJQ57_18685</name>
</gene>
<accession>A0A7X2HQ91</accession>
<proteinExistence type="predicted"/>
<evidence type="ECO:0000313" key="2">
    <source>
        <dbReference type="EMBL" id="MRT00674.1"/>
    </source>
</evidence>